<dbReference type="Proteomes" id="UP001054892">
    <property type="component" value="Unassembled WGS sequence"/>
</dbReference>
<name>A0A6J4E7P4_9PSED</name>
<dbReference type="Proteomes" id="UP000509383">
    <property type="component" value="Chromosome"/>
</dbReference>
<evidence type="ECO:0000313" key="3">
    <source>
        <dbReference type="Proteomes" id="UP000509383"/>
    </source>
</evidence>
<evidence type="ECO:0000313" key="1">
    <source>
        <dbReference type="EMBL" id="BCG25620.1"/>
    </source>
</evidence>
<organism evidence="1 3">
    <name type="scientific">Pseudomonas tohonis</name>
    <dbReference type="NCBI Taxonomy" id="2725477"/>
    <lineage>
        <taxon>Bacteria</taxon>
        <taxon>Pseudomonadati</taxon>
        <taxon>Pseudomonadota</taxon>
        <taxon>Gammaproteobacteria</taxon>
        <taxon>Pseudomonadales</taxon>
        <taxon>Pseudomonadaceae</taxon>
        <taxon>Pseudomonas</taxon>
    </lineage>
</organism>
<dbReference type="EMBL" id="AP023189">
    <property type="protein sequence ID" value="BCG25620.1"/>
    <property type="molecule type" value="Genomic_DNA"/>
</dbReference>
<proteinExistence type="predicted"/>
<evidence type="ECO:0000313" key="4">
    <source>
        <dbReference type="Proteomes" id="UP001054892"/>
    </source>
</evidence>
<gene>
    <name evidence="1" type="ORF">TUM18999_38110</name>
    <name evidence="2" type="ORF">TUM20286_41250</name>
</gene>
<protein>
    <submittedName>
        <fullName evidence="1">Uncharacterized protein</fullName>
    </submittedName>
</protein>
<sequence length="118" mass="13342">MVDVLQLKYTVNRMAVDTVSEAVAELRLEGLVTDGKTPFTRVHFNTCLAEIEALFQRAGYHKQLDVVGYQGLAYALFDPARWEPVEVLRWLKEYVDNAQASHTLARSVDDFSAAARRP</sequence>
<keyword evidence="4" id="KW-1185">Reference proteome</keyword>
<reference evidence="1 3" key="1">
    <citation type="submission" date="2020-05" db="EMBL/GenBank/DDBJ databases">
        <title>Characterization of novel class B3 metallo-beta-lactamase from novel Pseudomonas species.</title>
        <authorList>
            <person name="Yamada K."/>
            <person name="Aoki K."/>
            <person name="Ishii Y."/>
        </authorList>
    </citation>
    <scope>NUCLEOTIDE SEQUENCE [LARGE SCALE GENOMIC DNA]</scope>
    <source>
        <strain evidence="1 3">TUM18999</strain>
        <strain evidence="2 4">TUM20286</strain>
    </source>
</reference>
<dbReference type="KEGG" id="ptw:TUM18999_38110"/>
<dbReference type="RefSeq" id="WP_111263116.1">
    <property type="nucleotide sequence ID" value="NZ_AP023189.1"/>
</dbReference>
<dbReference type="EMBL" id="BQKM01000011">
    <property type="protein sequence ID" value="GJN54373.1"/>
    <property type="molecule type" value="Genomic_DNA"/>
</dbReference>
<evidence type="ECO:0000313" key="2">
    <source>
        <dbReference type="EMBL" id="GJN54373.1"/>
    </source>
</evidence>
<accession>A0A6J4E7P4</accession>
<dbReference type="AlphaFoldDB" id="A0A6J4E7P4"/>